<feature type="region of interest" description="Disordered" evidence="7">
    <location>
        <begin position="183"/>
        <end position="213"/>
    </location>
</feature>
<dbReference type="SMART" id="SM00401">
    <property type="entry name" value="ZnF_GATA"/>
    <property type="match status" value="2"/>
</dbReference>
<name>A0ABQ7KB11_9FUNG</name>
<evidence type="ECO:0000313" key="10">
    <source>
        <dbReference type="Proteomes" id="UP001194696"/>
    </source>
</evidence>
<dbReference type="Pfam" id="PF00320">
    <property type="entry name" value="GATA"/>
    <property type="match status" value="2"/>
</dbReference>
<feature type="domain" description="GATA-type" evidence="8">
    <location>
        <begin position="426"/>
        <end position="456"/>
    </location>
</feature>
<feature type="region of interest" description="Disordered" evidence="7">
    <location>
        <begin position="894"/>
        <end position="927"/>
    </location>
</feature>
<dbReference type="PANTHER" id="PTHR10071:SF281">
    <property type="entry name" value="BOX A-BINDING FACTOR-RELATED"/>
    <property type="match status" value="1"/>
</dbReference>
<feature type="compositionally biased region" description="Polar residues" evidence="7">
    <location>
        <begin position="1029"/>
        <end position="1053"/>
    </location>
</feature>
<feature type="region of interest" description="Disordered" evidence="7">
    <location>
        <begin position="695"/>
        <end position="718"/>
    </location>
</feature>
<feature type="region of interest" description="Disordered" evidence="7">
    <location>
        <begin position="1019"/>
        <end position="1105"/>
    </location>
</feature>
<dbReference type="InterPro" id="IPR013088">
    <property type="entry name" value="Znf_NHR/GATA"/>
</dbReference>
<accession>A0ABQ7KB11</accession>
<dbReference type="SUPFAM" id="SSF57716">
    <property type="entry name" value="Glucocorticoid receptor-like (DNA-binding domain)"/>
    <property type="match status" value="2"/>
</dbReference>
<dbReference type="PANTHER" id="PTHR10071">
    <property type="entry name" value="TRANSCRIPTION FACTOR GATA FAMILY MEMBER"/>
    <property type="match status" value="1"/>
</dbReference>
<keyword evidence="3 6" id="KW-0863">Zinc-finger</keyword>
<keyword evidence="5" id="KW-0539">Nucleus</keyword>
<dbReference type="InterPro" id="IPR000679">
    <property type="entry name" value="Znf_GATA"/>
</dbReference>
<gene>
    <name evidence="9" type="primary">GATA1</name>
    <name evidence="9" type="ORF">BGZ96_001254</name>
</gene>
<feature type="compositionally biased region" description="Basic and acidic residues" evidence="7">
    <location>
        <begin position="354"/>
        <end position="365"/>
    </location>
</feature>
<feature type="domain" description="GATA-type" evidence="8">
    <location>
        <begin position="362"/>
        <end position="417"/>
    </location>
</feature>
<dbReference type="InterPro" id="IPR039355">
    <property type="entry name" value="Transcription_factor_GATA"/>
</dbReference>
<feature type="region of interest" description="Disordered" evidence="7">
    <location>
        <begin position="292"/>
        <end position="365"/>
    </location>
</feature>
<evidence type="ECO:0000313" key="9">
    <source>
        <dbReference type="EMBL" id="KAG0294415.1"/>
    </source>
</evidence>
<dbReference type="PROSITE" id="PS50114">
    <property type="entry name" value="GATA_ZN_FINGER_2"/>
    <property type="match status" value="2"/>
</dbReference>
<sequence>MMTPFPGPLESQDFDQRKHSLGDDVLAEGGERSPMQQQFGLDDGTRLSHVAIIDESADSLDTSAYASSSRTYSSLVLIDDDENTPVPHASNHQVSIFPPCVSQVKAEKDSETRTSGQPAHSLTLISNEEFNHSGQPEEGEPTYVIVSPQSTGTSGGVLSEETWTHSGQATSSSGGLVTDTSVQYQRQPQQQQTSSLSTFTQQPQPHSTQTSLPGIKEISGFYQSVPMPESSMLDRSHYAPGPQGTHHTPAQYIGLYNATHYAAPGMESLPMSHPYPIAMGFHEIPLVRRRRERRHQVPHGISSRYDPSRPQQSGIKAESSGVNELMSSPNMTVRSESFKQEHGVEGSDGLQPLHRNEVQDRDPDPKACNNCQTTTTPSWRRCPKGRILLCNACGLYQKLHGKSRPHYLAKDGTIKVQRIVPEHAPCVQCHTRTSPTWKKGPKGEAICHACSTTMKLGRSQGKSKAPRIEYPKFVDMMSVGSENMYSGEPSSGDYSEAISARGFHAHGLDIGAGEFASTSSSYGDVEGVQRRSRSSSTRYSTRTTQRGGYLIDHPSRSGVNQYQGSHPVVYGFGQVGPTYGLAQYGGYDASGYSLASVHAYPSSPGGWQPDVSVYGSGAYVHGAGPFTLESSSTQPGQSFQRREAAGLLRMDSSSALPASNQTSHEGQQLLVPYNRPTQANYITWGQAQQNRMSHPSLHSAAWSADSGGGEGSGGQILGTLSDVSLSQDLQQQQQQHRMLLINQRSGSANSRQELLSQGLLNFTASTSNETLRQDRHQTHQDAHHDSLLQHQAATRHIQQQQQAIQHVYRSVYGQQQQHHQSTHTYSSYPVTLPTRSHSPTQDQKNQDYEVALQSYVQAGGTDDAGMSSHSAVAGGGSTIDTPVEQVTEARAGEMPAVAVSDPSQQKDSSSDQERPISDLHTSDGGEITKSASNLEAMAAETLANTFFDRQSTATALSPVLESGPSSRMAPHHSVPTSEIATAAATIACTPVVMTEVNKQMKNIGSAITDVGYKVSSSTSSAHKAHHYQQQHGSTAPLTSASGSGRNAETSSLSAIPIPEESYSGEASDGHRPRRSERHRPAGTLAASKSVKKHEGLMSQYLNRRH</sequence>
<comment type="caution">
    <text evidence="9">The sequence shown here is derived from an EMBL/GenBank/DDBJ whole genome shotgun (WGS) entry which is preliminary data.</text>
</comment>
<feature type="compositionally biased region" description="Basic and acidic residues" evidence="7">
    <location>
        <begin position="908"/>
        <end position="923"/>
    </location>
</feature>
<proteinExistence type="predicted"/>
<feature type="region of interest" description="Disordered" evidence="7">
    <location>
        <begin position="1"/>
        <end position="40"/>
    </location>
</feature>
<evidence type="ECO:0000256" key="5">
    <source>
        <dbReference type="ARBA" id="ARBA00023242"/>
    </source>
</evidence>
<evidence type="ECO:0000256" key="1">
    <source>
        <dbReference type="ARBA" id="ARBA00004123"/>
    </source>
</evidence>
<organism evidence="9 10">
    <name type="scientific">Linnemannia gamsii</name>
    <dbReference type="NCBI Taxonomy" id="64522"/>
    <lineage>
        <taxon>Eukaryota</taxon>
        <taxon>Fungi</taxon>
        <taxon>Fungi incertae sedis</taxon>
        <taxon>Mucoromycota</taxon>
        <taxon>Mortierellomycotina</taxon>
        <taxon>Mortierellomycetes</taxon>
        <taxon>Mortierellales</taxon>
        <taxon>Mortierellaceae</taxon>
        <taxon>Linnemannia</taxon>
    </lineage>
</organism>
<evidence type="ECO:0000256" key="3">
    <source>
        <dbReference type="ARBA" id="ARBA00022771"/>
    </source>
</evidence>
<evidence type="ECO:0000259" key="8">
    <source>
        <dbReference type="PROSITE" id="PS50114"/>
    </source>
</evidence>
<feature type="compositionally biased region" description="Basic and acidic residues" evidence="7">
    <location>
        <begin position="336"/>
        <end position="345"/>
    </location>
</feature>
<evidence type="ECO:0000256" key="7">
    <source>
        <dbReference type="SAM" id="MobiDB-lite"/>
    </source>
</evidence>
<dbReference type="PROSITE" id="PS00344">
    <property type="entry name" value="GATA_ZN_FINGER_1"/>
    <property type="match status" value="1"/>
</dbReference>
<feature type="region of interest" description="Disordered" evidence="7">
    <location>
        <begin position="131"/>
        <end position="159"/>
    </location>
</feature>
<dbReference type="Gene3D" id="3.30.50.10">
    <property type="entry name" value="Erythroid Transcription Factor GATA-1, subunit A"/>
    <property type="match status" value="2"/>
</dbReference>
<feature type="region of interest" description="Disordered" evidence="7">
    <location>
        <begin position="859"/>
        <end position="879"/>
    </location>
</feature>
<feature type="compositionally biased region" description="Polar residues" evidence="7">
    <location>
        <begin position="309"/>
        <end position="335"/>
    </location>
</feature>
<keyword evidence="4" id="KW-0862">Zinc</keyword>
<reference evidence="9 10" key="1">
    <citation type="journal article" date="2020" name="Fungal Divers.">
        <title>Resolving the Mortierellaceae phylogeny through synthesis of multi-gene phylogenetics and phylogenomics.</title>
        <authorList>
            <person name="Vandepol N."/>
            <person name="Liber J."/>
            <person name="Desiro A."/>
            <person name="Na H."/>
            <person name="Kennedy M."/>
            <person name="Barry K."/>
            <person name="Grigoriev I.V."/>
            <person name="Miller A.N."/>
            <person name="O'Donnell K."/>
            <person name="Stajich J.E."/>
            <person name="Bonito G."/>
        </authorList>
    </citation>
    <scope>NUCLEOTIDE SEQUENCE [LARGE SCALE GENOMIC DNA]</scope>
    <source>
        <strain evidence="9 10">AD045</strain>
    </source>
</reference>
<dbReference type="CDD" id="cd00202">
    <property type="entry name" value="ZnF_GATA"/>
    <property type="match status" value="1"/>
</dbReference>
<evidence type="ECO:0000256" key="4">
    <source>
        <dbReference type="ARBA" id="ARBA00022833"/>
    </source>
</evidence>
<feature type="compositionally biased region" description="Gly residues" evidence="7">
    <location>
        <begin position="706"/>
        <end position="716"/>
    </location>
</feature>
<protein>
    <submittedName>
        <fullName evidence="9">Erythroid transcription factor</fullName>
    </submittedName>
</protein>
<comment type="subcellular location">
    <subcellularLocation>
        <location evidence="1">Nucleus</location>
    </subcellularLocation>
</comment>
<evidence type="ECO:0000256" key="2">
    <source>
        <dbReference type="ARBA" id="ARBA00022723"/>
    </source>
</evidence>
<keyword evidence="2" id="KW-0479">Metal-binding</keyword>
<evidence type="ECO:0000256" key="6">
    <source>
        <dbReference type="PROSITE-ProRule" id="PRU00094"/>
    </source>
</evidence>
<dbReference type="EMBL" id="JAAAIM010000120">
    <property type="protein sequence ID" value="KAG0294415.1"/>
    <property type="molecule type" value="Genomic_DNA"/>
</dbReference>
<keyword evidence="10" id="KW-1185">Reference proteome</keyword>
<dbReference type="Proteomes" id="UP001194696">
    <property type="component" value="Unassembled WGS sequence"/>
</dbReference>